<evidence type="ECO:0000313" key="2">
    <source>
        <dbReference type="EMBL" id="MBD3109169.1"/>
    </source>
</evidence>
<evidence type="ECO:0000313" key="3">
    <source>
        <dbReference type="Proteomes" id="UP000602076"/>
    </source>
</evidence>
<reference evidence="2" key="1">
    <citation type="submission" date="2020-09" db="EMBL/GenBank/DDBJ databases">
        <title>Bacillus faecalis sp. nov., a moderately halophilic bacterium isolated from cow faeces.</title>
        <authorList>
            <person name="Jiang L."/>
            <person name="Lee J."/>
        </authorList>
    </citation>
    <scope>NUCLEOTIDE SEQUENCE</scope>
    <source>
        <strain evidence="2">AGMB 02131</strain>
    </source>
</reference>
<keyword evidence="1" id="KW-1133">Transmembrane helix</keyword>
<dbReference type="Proteomes" id="UP000602076">
    <property type="component" value="Unassembled WGS sequence"/>
</dbReference>
<accession>A0A927D183</accession>
<feature type="transmembrane region" description="Helical" evidence="1">
    <location>
        <begin position="95"/>
        <end position="112"/>
    </location>
</feature>
<gene>
    <name evidence="2" type="ORF">IEO70_12500</name>
</gene>
<comment type="caution">
    <text evidence="2">The sequence shown here is derived from an EMBL/GenBank/DDBJ whole genome shotgun (WGS) entry which is preliminary data.</text>
</comment>
<sequence length="180" mass="20718">MKKEALYHSWLVVVIFVLAVNYVLFNTSFGISILPDEPNFVVIGSILDLAVVAPLMFLAWMRKWRWKNIILSMASGLVLVRFLIPMKYLTPFEKITWVGFAVEAVFILLTIFKNMPTIVRSVRESELPVVFSFSAAVREQAREHPIVKVLFEVTHPTVILKLKSPVEAILLMGLRRRYKK</sequence>
<feature type="transmembrane region" description="Helical" evidence="1">
    <location>
        <begin position="12"/>
        <end position="34"/>
    </location>
</feature>
<organism evidence="2 3">
    <name type="scientific">Peribacillus faecalis</name>
    <dbReference type="NCBI Taxonomy" id="2772559"/>
    <lineage>
        <taxon>Bacteria</taxon>
        <taxon>Bacillati</taxon>
        <taxon>Bacillota</taxon>
        <taxon>Bacilli</taxon>
        <taxon>Bacillales</taxon>
        <taxon>Bacillaceae</taxon>
        <taxon>Peribacillus</taxon>
    </lineage>
</organism>
<proteinExistence type="predicted"/>
<name>A0A927D183_9BACI</name>
<keyword evidence="1" id="KW-0472">Membrane</keyword>
<protein>
    <submittedName>
        <fullName evidence="2">Uncharacterized protein</fullName>
    </submittedName>
</protein>
<feature type="transmembrane region" description="Helical" evidence="1">
    <location>
        <begin position="40"/>
        <end position="61"/>
    </location>
</feature>
<keyword evidence="3" id="KW-1185">Reference proteome</keyword>
<feature type="transmembrane region" description="Helical" evidence="1">
    <location>
        <begin position="68"/>
        <end position="89"/>
    </location>
</feature>
<evidence type="ECO:0000256" key="1">
    <source>
        <dbReference type="SAM" id="Phobius"/>
    </source>
</evidence>
<keyword evidence="1" id="KW-0812">Transmembrane</keyword>
<dbReference type="EMBL" id="JACXSI010000029">
    <property type="protein sequence ID" value="MBD3109169.1"/>
    <property type="molecule type" value="Genomic_DNA"/>
</dbReference>
<dbReference type="AlphaFoldDB" id="A0A927D183"/>
<dbReference type="RefSeq" id="WP_190998708.1">
    <property type="nucleotide sequence ID" value="NZ_JACXSI010000029.1"/>
</dbReference>